<evidence type="ECO:0000256" key="10">
    <source>
        <dbReference type="SAM" id="Coils"/>
    </source>
</evidence>
<dbReference type="GO" id="GO:0000122">
    <property type="term" value="P:negative regulation of transcription by RNA polymerase II"/>
    <property type="evidence" value="ECO:0007669"/>
    <property type="project" value="TreeGrafter"/>
</dbReference>
<dbReference type="InterPro" id="IPR001628">
    <property type="entry name" value="Znf_hrmn_rcpt"/>
</dbReference>
<dbReference type="PANTHER" id="PTHR24082:SF283">
    <property type="entry name" value="NUCLEAR HORMONE RECEPTOR HR96"/>
    <property type="match status" value="1"/>
</dbReference>
<reference evidence="14" key="1">
    <citation type="submission" date="2015-08" db="UniProtKB">
        <authorList>
            <consortium name="WormBaseParasite"/>
        </authorList>
    </citation>
    <scope>IDENTIFICATION</scope>
</reference>
<evidence type="ECO:0000256" key="6">
    <source>
        <dbReference type="ARBA" id="ARBA00023125"/>
    </source>
</evidence>
<dbReference type="GO" id="GO:0045944">
    <property type="term" value="P:positive regulation of transcription by RNA polymerase II"/>
    <property type="evidence" value="ECO:0007669"/>
    <property type="project" value="TreeGrafter"/>
</dbReference>
<dbReference type="GO" id="GO:0000978">
    <property type="term" value="F:RNA polymerase II cis-regulatory region sequence-specific DNA binding"/>
    <property type="evidence" value="ECO:0007669"/>
    <property type="project" value="TreeGrafter"/>
</dbReference>
<keyword evidence="5" id="KW-0805">Transcription regulation</keyword>
<evidence type="ECO:0000256" key="7">
    <source>
        <dbReference type="ARBA" id="ARBA00023163"/>
    </source>
</evidence>
<protein>
    <submittedName>
        <fullName evidence="14 15">Nuclear receptor domain-containing protein</fullName>
    </submittedName>
</protein>
<keyword evidence="3" id="KW-0863">Zinc-finger</keyword>
<keyword evidence="7" id="KW-0804">Transcription</keyword>
<dbReference type="PANTHER" id="PTHR24082">
    <property type="entry name" value="NUCLEAR HORMONE RECEPTOR"/>
    <property type="match status" value="1"/>
</dbReference>
<dbReference type="GO" id="GO:0008270">
    <property type="term" value="F:zinc ion binding"/>
    <property type="evidence" value="ECO:0007669"/>
    <property type="project" value="UniProtKB-KW"/>
</dbReference>
<feature type="compositionally biased region" description="Low complexity" evidence="11">
    <location>
        <begin position="7"/>
        <end position="36"/>
    </location>
</feature>
<keyword evidence="10" id="KW-0175">Coiled coil</keyword>
<evidence type="ECO:0000256" key="11">
    <source>
        <dbReference type="SAM" id="MobiDB-lite"/>
    </source>
</evidence>
<evidence type="ECO:0000313" key="15">
    <source>
        <dbReference type="WBParaSite" id="TCONS_00002557.p1"/>
    </source>
</evidence>
<dbReference type="GO" id="GO:0030154">
    <property type="term" value="P:cell differentiation"/>
    <property type="evidence" value="ECO:0007669"/>
    <property type="project" value="TreeGrafter"/>
</dbReference>
<feature type="region of interest" description="Disordered" evidence="11">
    <location>
        <begin position="1"/>
        <end position="39"/>
    </location>
</feature>
<dbReference type="SMART" id="SM00399">
    <property type="entry name" value="ZnF_C4"/>
    <property type="match status" value="1"/>
</dbReference>
<name>A0A0K0ETE7_STRER</name>
<dbReference type="WBParaSite" id="SSTP_0001272200.1">
    <property type="protein sequence ID" value="SSTP_0001272200.1"/>
    <property type="gene ID" value="SSTP_0001272200"/>
</dbReference>
<feature type="domain" description="Nuclear receptor" evidence="12">
    <location>
        <begin position="45"/>
        <end position="120"/>
    </location>
</feature>
<keyword evidence="2" id="KW-0479">Metal-binding</keyword>
<keyword evidence="13" id="KW-1185">Reference proteome</keyword>
<dbReference type="WBParaSite" id="TCONS_00002557.p1">
    <property type="protein sequence ID" value="TCONS_00002557.p1"/>
    <property type="gene ID" value="XLOC_002398"/>
</dbReference>
<feature type="coiled-coil region" evidence="10">
    <location>
        <begin position="123"/>
        <end position="155"/>
    </location>
</feature>
<keyword evidence="8" id="KW-0675">Receptor</keyword>
<evidence type="ECO:0000313" key="13">
    <source>
        <dbReference type="Proteomes" id="UP000035681"/>
    </source>
</evidence>
<evidence type="ECO:0000256" key="3">
    <source>
        <dbReference type="ARBA" id="ARBA00022771"/>
    </source>
</evidence>
<sequence>MRVDLISESPSNSRRDSISSSFSSITDSSSRNSTCSESKKRGNANKICRICGDVAYSYNFNCVSCESCKAFFRRNALRPKEFKCPFNGKCEVNIVSRRFCQKCRLEKCFKLGMKKELILTEEERELKNKMVREKRAKLKKEKENTERKKLEYALKHSNQSESSIDTKRKCNCKCSCGKYTNEIPLEEILLAYYKITNEKMKLNYTLPNIPQINSSYYNTLTPILSPIPSPDKISFNLPTSNDKIQQPIIPQSAQMIINNSLTNFNINDFQKPAITLNNQLFNSLLAKGAIKPLYVNNNMNNFSNNFY</sequence>
<comment type="similarity">
    <text evidence="1">Belongs to the nuclear hormone receptor family.</text>
</comment>
<dbReference type="GO" id="GO:0004879">
    <property type="term" value="F:nuclear receptor activity"/>
    <property type="evidence" value="ECO:0007669"/>
    <property type="project" value="TreeGrafter"/>
</dbReference>
<evidence type="ECO:0000256" key="8">
    <source>
        <dbReference type="ARBA" id="ARBA00023170"/>
    </source>
</evidence>
<dbReference type="SUPFAM" id="SSF57716">
    <property type="entry name" value="Glucocorticoid receptor-like (DNA-binding domain)"/>
    <property type="match status" value="1"/>
</dbReference>
<dbReference type="STRING" id="6248.A0A0K0ETE7"/>
<evidence type="ECO:0000256" key="1">
    <source>
        <dbReference type="ARBA" id="ARBA00005993"/>
    </source>
</evidence>
<evidence type="ECO:0000256" key="9">
    <source>
        <dbReference type="ARBA" id="ARBA00023242"/>
    </source>
</evidence>
<dbReference type="PROSITE" id="PS00031">
    <property type="entry name" value="NUCLEAR_REC_DBD_1"/>
    <property type="match status" value="1"/>
</dbReference>
<dbReference type="PROSITE" id="PS51030">
    <property type="entry name" value="NUCLEAR_REC_DBD_2"/>
    <property type="match status" value="1"/>
</dbReference>
<evidence type="ECO:0000256" key="4">
    <source>
        <dbReference type="ARBA" id="ARBA00022833"/>
    </source>
</evidence>
<accession>A0A0K0ETE7</accession>
<organism evidence="14">
    <name type="scientific">Strongyloides stercoralis</name>
    <name type="common">Threadworm</name>
    <dbReference type="NCBI Taxonomy" id="6248"/>
    <lineage>
        <taxon>Eukaryota</taxon>
        <taxon>Metazoa</taxon>
        <taxon>Ecdysozoa</taxon>
        <taxon>Nematoda</taxon>
        <taxon>Chromadorea</taxon>
        <taxon>Rhabditida</taxon>
        <taxon>Tylenchina</taxon>
        <taxon>Panagrolaimomorpha</taxon>
        <taxon>Strongyloidoidea</taxon>
        <taxon>Strongyloididae</taxon>
        <taxon>Strongyloides</taxon>
    </lineage>
</organism>
<evidence type="ECO:0000256" key="2">
    <source>
        <dbReference type="ARBA" id="ARBA00022723"/>
    </source>
</evidence>
<dbReference type="Proteomes" id="UP000035681">
    <property type="component" value="Unplaced"/>
</dbReference>
<evidence type="ECO:0000313" key="14">
    <source>
        <dbReference type="WBParaSite" id="SSTP_0001272200.1"/>
    </source>
</evidence>
<keyword evidence="9" id="KW-0539">Nucleus</keyword>
<dbReference type="Gene3D" id="3.30.50.10">
    <property type="entry name" value="Erythroid Transcription Factor GATA-1, subunit A"/>
    <property type="match status" value="1"/>
</dbReference>
<dbReference type="InterPro" id="IPR013088">
    <property type="entry name" value="Znf_NHR/GATA"/>
</dbReference>
<keyword evidence="6" id="KW-0238">DNA-binding</keyword>
<evidence type="ECO:0000259" key="12">
    <source>
        <dbReference type="PROSITE" id="PS51030"/>
    </source>
</evidence>
<dbReference type="InterPro" id="IPR050234">
    <property type="entry name" value="Nuclear_hormone_rcpt_NR1"/>
</dbReference>
<dbReference type="Pfam" id="PF00105">
    <property type="entry name" value="zf-C4"/>
    <property type="match status" value="1"/>
</dbReference>
<evidence type="ECO:0000256" key="5">
    <source>
        <dbReference type="ARBA" id="ARBA00023015"/>
    </source>
</evidence>
<dbReference type="PRINTS" id="PR00047">
    <property type="entry name" value="STROIDFINGER"/>
</dbReference>
<keyword evidence="4" id="KW-0862">Zinc</keyword>
<proteinExistence type="inferred from homology"/>
<dbReference type="AlphaFoldDB" id="A0A0K0ETE7"/>